<accession>A0AAU6PGG3</accession>
<evidence type="ECO:0008006" key="3">
    <source>
        <dbReference type="Google" id="ProtNLM"/>
    </source>
</evidence>
<keyword evidence="1" id="KW-0472">Membrane</keyword>
<evidence type="ECO:0000313" key="2">
    <source>
        <dbReference type="EMBL" id="WXU00092.1"/>
    </source>
</evidence>
<proteinExistence type="predicted"/>
<keyword evidence="1" id="KW-1133">Transmembrane helix</keyword>
<gene>
    <name evidence="2" type="ORF">Ctma_0803</name>
</gene>
<keyword evidence="1" id="KW-0812">Transmembrane</keyword>
<dbReference type="EMBL" id="CP138327">
    <property type="protein sequence ID" value="WXU00092.1"/>
    <property type="molecule type" value="Genomic_DNA"/>
</dbReference>
<protein>
    <recommendedName>
        <fullName evidence="3">Integrase</fullName>
    </recommendedName>
</protein>
<reference evidence="2" key="1">
    <citation type="submission" date="2023-10" db="EMBL/GenBank/DDBJ databases">
        <title>The first scallop-associated chemosynthetic bacterial symbiont.</title>
        <authorList>
            <person name="Lin Y.-T."/>
            <person name="Sun J."/>
            <person name="Ip J.C.-H."/>
            <person name="He X."/>
            <person name="Gao Z.-M."/>
            <person name="Perez M."/>
            <person name="Xu T."/>
            <person name="Qian P.-Y."/>
            <person name="Qiu J.-W."/>
        </authorList>
    </citation>
    <scope>NUCLEOTIDE SEQUENCE</scope>
    <source>
        <strain evidence="2">Gill1</strain>
    </source>
</reference>
<name>A0AAU6PGG3_9GAMM</name>
<organism evidence="2">
    <name type="scientific">Catillopecten margaritatus gill symbiont</name>
    <dbReference type="NCBI Taxonomy" id="3083288"/>
    <lineage>
        <taxon>Bacteria</taxon>
        <taxon>Pseudomonadati</taxon>
        <taxon>Pseudomonadota</taxon>
        <taxon>Gammaproteobacteria</taxon>
        <taxon>sulfur-oxidizing symbionts</taxon>
    </lineage>
</organism>
<dbReference type="AlphaFoldDB" id="A0AAU6PGG3"/>
<evidence type="ECO:0000256" key="1">
    <source>
        <dbReference type="SAM" id="Phobius"/>
    </source>
</evidence>
<sequence length="59" mass="6543">MMLSKTYDALIEAGASPEKAQAASEEVTHFDFWLIRLEVMSGILIIGMGYMITLLHGIK</sequence>
<feature type="transmembrane region" description="Helical" evidence="1">
    <location>
        <begin position="39"/>
        <end position="58"/>
    </location>
</feature>